<dbReference type="EMBL" id="CBUH010000149">
    <property type="protein sequence ID" value="CDI43070.1"/>
    <property type="molecule type" value="Genomic_DNA"/>
</dbReference>
<proteinExistence type="predicted"/>
<dbReference type="AlphaFoldDB" id="U4QN82"/>
<evidence type="ECO:0000313" key="2">
    <source>
        <dbReference type="Proteomes" id="UP000017243"/>
    </source>
</evidence>
<evidence type="ECO:0000313" key="1">
    <source>
        <dbReference type="EMBL" id="CDI43070.1"/>
    </source>
</evidence>
<comment type="caution">
    <text evidence="1">The sequence shown here is derived from an EMBL/GenBank/DDBJ whole genome shotgun (WGS) entry which is preliminary data.</text>
</comment>
<organism evidence="1 2">
    <name type="scientific">Lactobacillus helveticus CIRM-BIA 953</name>
    <dbReference type="NCBI Taxonomy" id="1226335"/>
    <lineage>
        <taxon>Bacteria</taxon>
        <taxon>Bacillati</taxon>
        <taxon>Bacillota</taxon>
        <taxon>Bacilli</taxon>
        <taxon>Lactobacillales</taxon>
        <taxon>Lactobacillaceae</taxon>
        <taxon>Lactobacillus</taxon>
    </lineage>
</organism>
<dbReference type="Proteomes" id="UP000017243">
    <property type="component" value="Unassembled WGS sequence"/>
</dbReference>
<reference evidence="1 2" key="1">
    <citation type="submission" date="2013-09" db="EMBL/GenBank/DDBJ databases">
        <title>Draft Genome Sequence of five Lactobacillus helveticus strains CIRM-BIA 101T, 103, 104, 951 and 953 isolated from milk product.</title>
        <authorList>
            <person name="Valence F."/>
            <person name="Chuat V."/>
            <person name="Ma L."/>
            <person name="Creno S."/>
            <person name="Falentin H."/>
            <person name="Lortal S."/>
            <person name="Bizet C."/>
            <person name="Clermont D."/>
            <person name="Loux V."/>
            <person name="Bouchier C."/>
            <person name="Cousin S."/>
        </authorList>
    </citation>
    <scope>NUCLEOTIDE SEQUENCE [LARGE SCALE GENOMIC DNA]</scope>
    <source>
        <strain evidence="1 2">CIRM-BIA 953</strain>
    </source>
</reference>
<sequence>MSNNWTIRLGKNVLATQKKSIESNFVRIIHNEFIPLSAEVKTCDFQNIGFMANEYLKLIFEKKFNFKINIIITFSSKIIMPIYVVKTKTIIVPIKLILLKNSNNLIDQEVFFFFLYHEIGHAFLDQNRPSIYKFKKIKSIFTYLCNKYSLVELSIEDKILSLNVQQVYKEFLPDFIAMMLLQKNFPSLFNKDWKAFFASFNYFKTDEEIISIFNKDPHAIIEARIFISKQAVEYFNYLLL</sequence>
<gene>
    <name evidence="1" type="ORF">LHCIRMBIA953_00522</name>
</gene>
<dbReference type="RefSeq" id="WP_020829111.1">
    <property type="nucleotide sequence ID" value="NZ_CBUH010000149.1"/>
</dbReference>
<name>U4QN82_LACHE</name>
<protein>
    <submittedName>
        <fullName evidence="1">Uncharacterized protein</fullName>
    </submittedName>
</protein>
<accession>U4QN82</accession>